<gene>
    <name evidence="1" type="ORF">GCM10023082_35300</name>
</gene>
<sequence>MTLRSLLSLPRMLRHGSTVGTDLPPDTSVVLDPPEPRLRPALVAAAGGDHGPARALLAATRLCGEWENRGAWLPRLASAVLHNPGGLDDWFRREPDDPDAALLRAAVSLKHAWAVRTGARARDVPQEQFQAFFALLDDAVPVISAAAEANPADPVPWQLALEHATGSQSPREVFDAYWAEAVARAPHHYGCHVAALHYLCEKWHGSHEEMFDFAERAAEGALPGSKLHALPLLAAVEYDVLADAAGDDTRRSRISRVRVRAAVERALSLVAAYEPGDPEVAGVRNHLALMLLLARRPEESLAQFSAIGTHATEYPWAYFGPPREQFLDFRAGVRLQVAARIPFFTGRRTVPAQRAARTADAVTVAVLRAAPRRVAEAARQAGADLRIAPRGDATYAEVPAGLPQRGASARRATLMGEDGLTAVTASLTRAVRRPALVLRRTGDRYGFTLLQRGRRLADHVWDPAAPLPDHETAAATARALAASYGIADARPLTALLRASNAPAARLSSLVAALGLPPVPPGLTLTRLPDTQLVTRRARRPRGWWAARIAAVAVCAPATVYAWWAPGVGRTRASLATVATAYLTTRLTRAWRHRPRPLAEARS</sequence>
<dbReference type="RefSeq" id="WP_345647944.1">
    <property type="nucleotide sequence ID" value="NZ_BAABEP010000023.1"/>
</dbReference>
<reference evidence="2" key="1">
    <citation type="journal article" date="2019" name="Int. J. Syst. Evol. Microbiol.">
        <title>The Global Catalogue of Microorganisms (GCM) 10K type strain sequencing project: providing services to taxonomists for standard genome sequencing and annotation.</title>
        <authorList>
            <consortium name="The Broad Institute Genomics Platform"/>
            <consortium name="The Broad Institute Genome Sequencing Center for Infectious Disease"/>
            <person name="Wu L."/>
            <person name="Ma J."/>
        </authorList>
    </citation>
    <scope>NUCLEOTIDE SEQUENCE [LARGE SCALE GENOMIC DNA]</scope>
    <source>
        <strain evidence="2">JCM 30846</strain>
    </source>
</reference>
<proteinExistence type="predicted"/>
<keyword evidence="2" id="KW-1185">Reference proteome</keyword>
<dbReference type="EMBL" id="BAABEP010000023">
    <property type="protein sequence ID" value="GAA3735071.1"/>
    <property type="molecule type" value="Genomic_DNA"/>
</dbReference>
<name>A0ABP7FBT8_9ACTN</name>
<organism evidence="1 2">
    <name type="scientific">Streptomyces tremellae</name>
    <dbReference type="NCBI Taxonomy" id="1124239"/>
    <lineage>
        <taxon>Bacteria</taxon>
        <taxon>Bacillati</taxon>
        <taxon>Actinomycetota</taxon>
        <taxon>Actinomycetes</taxon>
        <taxon>Kitasatosporales</taxon>
        <taxon>Streptomycetaceae</taxon>
        <taxon>Streptomyces</taxon>
    </lineage>
</organism>
<dbReference type="Proteomes" id="UP001499884">
    <property type="component" value="Unassembled WGS sequence"/>
</dbReference>
<evidence type="ECO:0000313" key="2">
    <source>
        <dbReference type="Proteomes" id="UP001499884"/>
    </source>
</evidence>
<evidence type="ECO:0000313" key="1">
    <source>
        <dbReference type="EMBL" id="GAA3735071.1"/>
    </source>
</evidence>
<comment type="caution">
    <text evidence="1">The sequence shown here is derived from an EMBL/GenBank/DDBJ whole genome shotgun (WGS) entry which is preliminary data.</text>
</comment>
<protein>
    <recommendedName>
        <fullName evidence="3">DUF4034 domain-containing protein</fullName>
    </recommendedName>
</protein>
<accession>A0ABP7FBT8</accession>
<evidence type="ECO:0008006" key="3">
    <source>
        <dbReference type="Google" id="ProtNLM"/>
    </source>
</evidence>